<reference evidence="9 10" key="1">
    <citation type="submission" date="2021-07" db="EMBL/GenBank/DDBJ databases">
        <title>The Aristolochia fimbriata genome: insights into angiosperm evolution, floral development and chemical biosynthesis.</title>
        <authorList>
            <person name="Jiao Y."/>
        </authorList>
    </citation>
    <scope>NUCLEOTIDE SEQUENCE [LARGE SCALE GENOMIC DNA]</scope>
    <source>
        <strain evidence="9">IBCAS-2021</strain>
        <tissue evidence="9">Leaf</tissue>
    </source>
</reference>
<keyword evidence="6" id="KW-0961">Cell wall biogenesis/degradation</keyword>
<comment type="similarity">
    <text evidence="1 6">Belongs to the expansin family. Expansin A subfamily.</text>
</comment>
<keyword evidence="10" id="KW-1185">Reference proteome</keyword>
<dbReference type="PANTHER" id="PTHR31867">
    <property type="entry name" value="EXPANSIN-A15"/>
    <property type="match status" value="1"/>
</dbReference>
<dbReference type="GO" id="GO:0016020">
    <property type="term" value="C:membrane"/>
    <property type="evidence" value="ECO:0007669"/>
    <property type="project" value="UniProtKB-SubCell"/>
</dbReference>
<evidence type="ECO:0000256" key="5">
    <source>
        <dbReference type="ARBA" id="ARBA00023136"/>
    </source>
</evidence>
<feature type="chain" id="PRO_5043093692" description="Expansin" evidence="6">
    <location>
        <begin position="29"/>
        <end position="258"/>
    </location>
</feature>
<evidence type="ECO:0000256" key="1">
    <source>
        <dbReference type="ARBA" id="ARBA00005392"/>
    </source>
</evidence>
<dbReference type="PROSITE" id="PS50842">
    <property type="entry name" value="EXPANSIN_EG45"/>
    <property type="match status" value="1"/>
</dbReference>
<dbReference type="SUPFAM" id="SSF50685">
    <property type="entry name" value="Barwin-like endoglucanases"/>
    <property type="match status" value="1"/>
</dbReference>
<comment type="caution">
    <text evidence="9">The sequence shown here is derived from an EMBL/GenBank/DDBJ whole genome shotgun (WGS) entry which is preliminary data.</text>
</comment>
<keyword evidence="2 6" id="KW-0134">Cell wall</keyword>
<dbReference type="Gene3D" id="2.60.40.760">
    <property type="entry name" value="Expansin, cellulose-binding-like domain"/>
    <property type="match status" value="1"/>
</dbReference>
<evidence type="ECO:0000313" key="10">
    <source>
        <dbReference type="Proteomes" id="UP000825729"/>
    </source>
</evidence>
<accession>A0AAV7DT98</accession>
<dbReference type="Pfam" id="PF01357">
    <property type="entry name" value="Expansin_C"/>
    <property type="match status" value="1"/>
</dbReference>
<keyword evidence="3 6" id="KW-0964">Secreted</keyword>
<dbReference type="InterPro" id="IPR036749">
    <property type="entry name" value="Expansin_CBD_sf"/>
</dbReference>
<dbReference type="PRINTS" id="PR01225">
    <property type="entry name" value="EXPANSNFAMLY"/>
</dbReference>
<evidence type="ECO:0000313" key="9">
    <source>
        <dbReference type="EMBL" id="KAG9439815.1"/>
    </source>
</evidence>
<organism evidence="9 10">
    <name type="scientific">Aristolochia fimbriata</name>
    <name type="common">White veined hardy Dutchman's pipe vine</name>
    <dbReference type="NCBI Taxonomy" id="158543"/>
    <lineage>
        <taxon>Eukaryota</taxon>
        <taxon>Viridiplantae</taxon>
        <taxon>Streptophyta</taxon>
        <taxon>Embryophyta</taxon>
        <taxon>Tracheophyta</taxon>
        <taxon>Spermatophyta</taxon>
        <taxon>Magnoliopsida</taxon>
        <taxon>Magnoliidae</taxon>
        <taxon>Piperales</taxon>
        <taxon>Aristolochiaceae</taxon>
        <taxon>Aristolochia</taxon>
    </lineage>
</organism>
<gene>
    <name evidence="9" type="ORF">H6P81_019980</name>
</gene>
<proteinExistence type="inferred from homology"/>
<dbReference type="EMBL" id="JAINDJ010000008">
    <property type="protein sequence ID" value="KAG9439815.1"/>
    <property type="molecule type" value="Genomic_DNA"/>
</dbReference>
<dbReference type="Pfam" id="PF03330">
    <property type="entry name" value="DPBB_1"/>
    <property type="match status" value="1"/>
</dbReference>
<evidence type="ECO:0000256" key="6">
    <source>
        <dbReference type="RuleBase" id="RU365023"/>
    </source>
</evidence>
<keyword evidence="4 6" id="KW-0732">Signal</keyword>
<dbReference type="SUPFAM" id="SSF49590">
    <property type="entry name" value="PHL pollen allergen"/>
    <property type="match status" value="1"/>
</dbReference>
<dbReference type="InterPro" id="IPR002963">
    <property type="entry name" value="Expansin"/>
</dbReference>
<dbReference type="CDD" id="cd22274">
    <property type="entry name" value="DPBB_EXPA_N"/>
    <property type="match status" value="1"/>
</dbReference>
<feature type="signal peptide" evidence="6">
    <location>
        <begin position="1"/>
        <end position="28"/>
    </location>
</feature>
<dbReference type="InterPro" id="IPR009009">
    <property type="entry name" value="RlpA-like_DPBB"/>
</dbReference>
<evidence type="ECO:0000256" key="3">
    <source>
        <dbReference type="ARBA" id="ARBA00022525"/>
    </source>
</evidence>
<evidence type="ECO:0000259" key="7">
    <source>
        <dbReference type="PROSITE" id="PS50842"/>
    </source>
</evidence>
<evidence type="ECO:0000259" key="8">
    <source>
        <dbReference type="PROSITE" id="PS50843"/>
    </source>
</evidence>
<feature type="domain" description="Expansin-like EG45" evidence="7">
    <location>
        <begin position="55"/>
        <end position="165"/>
    </location>
</feature>
<comment type="subcellular location">
    <subcellularLocation>
        <location evidence="6">Secreted</location>
        <location evidence="6">Cell wall</location>
    </subcellularLocation>
    <subcellularLocation>
        <location evidence="6">Membrane</location>
        <topology evidence="6">Peripheral membrane protein</topology>
    </subcellularLocation>
</comment>
<dbReference type="PROSITE" id="PS50843">
    <property type="entry name" value="EXPANSIN_CBD"/>
    <property type="match status" value="1"/>
</dbReference>
<dbReference type="InterPro" id="IPR007118">
    <property type="entry name" value="Expan_Lol_pI"/>
</dbReference>
<dbReference type="PRINTS" id="PR01226">
    <property type="entry name" value="EXPANSIN"/>
</dbReference>
<dbReference type="SMART" id="SM00837">
    <property type="entry name" value="DPBB_1"/>
    <property type="match status" value="1"/>
</dbReference>
<dbReference type="AlphaFoldDB" id="A0AAV7DT98"/>
<dbReference type="InterPro" id="IPR036908">
    <property type="entry name" value="RlpA-like_sf"/>
</dbReference>
<name>A0AAV7DT98_ARIFI</name>
<dbReference type="GO" id="GO:0005576">
    <property type="term" value="C:extracellular region"/>
    <property type="evidence" value="ECO:0007669"/>
    <property type="project" value="InterPro"/>
</dbReference>
<feature type="domain" description="Expansin-like CBD" evidence="8">
    <location>
        <begin position="175"/>
        <end position="254"/>
    </location>
</feature>
<keyword evidence="5" id="KW-0472">Membrane</keyword>
<evidence type="ECO:0000256" key="2">
    <source>
        <dbReference type="ARBA" id="ARBA00022512"/>
    </source>
</evidence>
<dbReference type="InterPro" id="IPR007112">
    <property type="entry name" value="Expansin/allergen_DPBB_dom"/>
</dbReference>
<dbReference type="InterPro" id="IPR007117">
    <property type="entry name" value="Expansin_CBD"/>
</dbReference>
<comment type="function">
    <text evidence="6">Causes loosening and extension of plant cell walls by disrupting non-covalent bonding between cellulose microfibrils and matrix glucans. No enzymatic activity has been found.</text>
</comment>
<dbReference type="Proteomes" id="UP000825729">
    <property type="component" value="Unassembled WGS sequence"/>
</dbReference>
<protein>
    <recommendedName>
        <fullName evidence="6">Expansin</fullName>
    </recommendedName>
</protein>
<dbReference type="GO" id="GO:0009664">
    <property type="term" value="P:plant-type cell wall organization"/>
    <property type="evidence" value="ECO:0007669"/>
    <property type="project" value="InterPro"/>
</dbReference>
<evidence type="ECO:0000256" key="4">
    <source>
        <dbReference type="ARBA" id="ARBA00022729"/>
    </source>
</evidence>
<sequence>MKMNGHGGRFLLLLVTIGAVFFFFSASGNDDVAGAHWIQGHGTFYGDMSGSETMMGACGYGNLFEQGYGLETTALSEALFNNGATCGACYEVKCYNDPQWCLPGSIKVTATNFCPPNYSKPHDNWCNPPLKHFDLSMPMFLKIAHYRAGIVPILFRRVPCVKSGGVKFELKGNPWFLMVVVYNVAGAGDVVAVSVKGSNSGWMAMSRNWGQVWDVHSQLGGQGLSFRVTTSDGRTVEADNVVPSNWQFGQSYEARVQF</sequence>
<dbReference type="Gene3D" id="2.40.40.10">
    <property type="entry name" value="RlpA-like domain"/>
    <property type="match status" value="1"/>
</dbReference>